<dbReference type="Pfam" id="PF01381">
    <property type="entry name" value="HTH_3"/>
    <property type="match status" value="1"/>
</dbReference>
<evidence type="ECO:0000256" key="1">
    <source>
        <dbReference type="ARBA" id="ARBA00023125"/>
    </source>
</evidence>
<dbReference type="InterPro" id="IPR001387">
    <property type="entry name" value="Cro/C1-type_HTH"/>
</dbReference>
<protein>
    <submittedName>
        <fullName evidence="3">Transcriptional regulator</fullName>
    </submittedName>
</protein>
<dbReference type="AlphaFoldDB" id="A0A2A5J0J4"/>
<evidence type="ECO:0000313" key="3">
    <source>
        <dbReference type="EMBL" id="PCK22749.1"/>
    </source>
</evidence>
<dbReference type="OrthoDB" id="72638at2"/>
<dbReference type="Proteomes" id="UP000228754">
    <property type="component" value="Unassembled WGS sequence"/>
</dbReference>
<feature type="domain" description="HTH cro/C1-type" evidence="2">
    <location>
        <begin position="7"/>
        <end position="61"/>
    </location>
</feature>
<organism evidence="3 4">
    <name type="scientific">Bacillus pumilus</name>
    <name type="common">Bacillus mesentericus</name>
    <dbReference type="NCBI Taxonomy" id="1408"/>
    <lineage>
        <taxon>Bacteria</taxon>
        <taxon>Bacillati</taxon>
        <taxon>Bacillota</taxon>
        <taxon>Bacilli</taxon>
        <taxon>Bacillales</taxon>
        <taxon>Bacillaceae</taxon>
        <taxon>Bacillus</taxon>
    </lineage>
</organism>
<dbReference type="PANTHER" id="PTHR46558">
    <property type="entry name" value="TRACRIPTIONAL REGULATORY PROTEIN-RELATED-RELATED"/>
    <property type="match status" value="1"/>
</dbReference>
<dbReference type="PANTHER" id="PTHR46558:SF11">
    <property type="entry name" value="HTH-TYPE TRANSCRIPTIONAL REGULATOR XRE"/>
    <property type="match status" value="1"/>
</dbReference>
<dbReference type="PROSITE" id="PS50943">
    <property type="entry name" value="HTH_CROC1"/>
    <property type="match status" value="1"/>
</dbReference>
<dbReference type="SMART" id="SM00530">
    <property type="entry name" value="HTH_XRE"/>
    <property type="match status" value="1"/>
</dbReference>
<dbReference type="GO" id="GO:0003677">
    <property type="term" value="F:DNA binding"/>
    <property type="evidence" value="ECO:0007669"/>
    <property type="project" value="UniProtKB-KW"/>
</dbReference>
<dbReference type="EMBL" id="NKHG01000018">
    <property type="protein sequence ID" value="PCK22749.1"/>
    <property type="molecule type" value="Genomic_DNA"/>
</dbReference>
<keyword evidence="1" id="KW-0238">DNA-binding</keyword>
<evidence type="ECO:0000313" key="4">
    <source>
        <dbReference type="Proteomes" id="UP000228754"/>
    </source>
</evidence>
<dbReference type="InterPro" id="IPR010982">
    <property type="entry name" value="Lambda_DNA-bd_dom_sf"/>
</dbReference>
<dbReference type="CDD" id="cd00093">
    <property type="entry name" value="HTH_XRE"/>
    <property type="match status" value="1"/>
</dbReference>
<name>A0A2A5J0J4_BACPU</name>
<accession>A0A2A5J0J4</accession>
<dbReference type="Gene3D" id="1.10.260.40">
    <property type="entry name" value="lambda repressor-like DNA-binding domains"/>
    <property type="match status" value="1"/>
</dbReference>
<comment type="caution">
    <text evidence="3">The sequence shown here is derived from an EMBL/GenBank/DDBJ whole genome shotgun (WGS) entry which is preliminary data.</text>
</comment>
<dbReference type="SUPFAM" id="SSF47413">
    <property type="entry name" value="lambda repressor-like DNA-binding domains"/>
    <property type="match status" value="1"/>
</dbReference>
<reference evidence="3 4" key="1">
    <citation type="submission" date="2017-06" db="EMBL/GenBank/DDBJ databases">
        <title>Draft Genome Sequence of Bacillus sp Strain 36R Isolated from saline sediment at Atanasia, Sonora, Mexico.</title>
        <authorList>
            <person name="Sanchez Diaz R."/>
            <person name="Quiroz Macias M.E."/>
            <person name="Ibarra Gamez J.C."/>
            <person name="Enciso Ibarra J."/>
            <person name="Gomez Gil B."/>
            <person name="Galaviz Silva L."/>
        </authorList>
    </citation>
    <scope>NUCLEOTIDE SEQUENCE [LARGE SCALE GENOMIC DNA]</scope>
    <source>
        <strain evidence="3 4">36R_ATNSAL</strain>
    </source>
</reference>
<proteinExistence type="predicted"/>
<gene>
    <name evidence="3" type="ORF">CEY02_03260</name>
</gene>
<evidence type="ECO:0000259" key="2">
    <source>
        <dbReference type="PROSITE" id="PS50943"/>
    </source>
</evidence>
<sequence length="123" mass="14215">MALGERIRALREAEKLTQKALADKLKIPHQNLSNYERGFRNPDYETLIKIADFFEVTTDYLLTGKELNSSNKPYKGDLMDQALKTLESPETFIAASDGKITPEMQEYVLEYILEELKKKKENK</sequence>